<dbReference type="EC" id="3.1.3.48" evidence="2"/>
<dbReference type="PANTHER" id="PTHR10159:SF530">
    <property type="entry name" value="DUAL SPECIFICITY PROTEIN PHOSPHATASE DDB_G0271350-RELATED"/>
    <property type="match status" value="1"/>
</dbReference>
<feature type="region of interest" description="Disordered" evidence="5">
    <location>
        <begin position="150"/>
        <end position="213"/>
    </location>
</feature>
<evidence type="ECO:0000313" key="9">
    <source>
        <dbReference type="Proteomes" id="UP000054350"/>
    </source>
</evidence>
<dbReference type="InterPro" id="IPR003595">
    <property type="entry name" value="Tyr_Pase_cat"/>
</dbReference>
<keyword evidence="3" id="KW-0378">Hydrolase</keyword>
<dbReference type="InterPro" id="IPR036873">
    <property type="entry name" value="Rhodanese-like_dom_sf"/>
</dbReference>
<feature type="region of interest" description="Disordered" evidence="5">
    <location>
        <begin position="411"/>
        <end position="446"/>
    </location>
</feature>
<evidence type="ECO:0000256" key="3">
    <source>
        <dbReference type="ARBA" id="ARBA00022801"/>
    </source>
</evidence>
<evidence type="ECO:0000256" key="1">
    <source>
        <dbReference type="ARBA" id="ARBA00008601"/>
    </source>
</evidence>
<dbReference type="VEuPathDB" id="FungiDB:AMAG_02861"/>
<evidence type="ECO:0000259" key="6">
    <source>
        <dbReference type="PROSITE" id="PS50054"/>
    </source>
</evidence>
<dbReference type="PROSITE" id="PS00383">
    <property type="entry name" value="TYR_PHOSPHATASE_1"/>
    <property type="match status" value="1"/>
</dbReference>
<comment type="similarity">
    <text evidence="1">Belongs to the protein-tyrosine phosphatase family. Non-receptor class dual specificity subfamily.</text>
</comment>
<evidence type="ECO:0000256" key="4">
    <source>
        <dbReference type="ARBA" id="ARBA00022912"/>
    </source>
</evidence>
<dbReference type="GO" id="GO:0043409">
    <property type="term" value="P:negative regulation of MAPK cascade"/>
    <property type="evidence" value="ECO:0007669"/>
    <property type="project" value="TreeGrafter"/>
</dbReference>
<evidence type="ECO:0000259" key="7">
    <source>
        <dbReference type="PROSITE" id="PS50056"/>
    </source>
</evidence>
<dbReference type="CDD" id="cd14498">
    <property type="entry name" value="DSP"/>
    <property type="match status" value="1"/>
</dbReference>
<dbReference type="Gene3D" id="3.90.190.10">
    <property type="entry name" value="Protein tyrosine phosphatase superfamily"/>
    <property type="match status" value="1"/>
</dbReference>
<dbReference type="Gene3D" id="3.40.250.10">
    <property type="entry name" value="Rhodanese-like domain"/>
    <property type="match status" value="1"/>
</dbReference>
<dbReference type="GO" id="GO:0004725">
    <property type="term" value="F:protein tyrosine phosphatase activity"/>
    <property type="evidence" value="ECO:0007669"/>
    <property type="project" value="UniProtKB-EC"/>
</dbReference>
<dbReference type="eggNOG" id="KOG1716">
    <property type="taxonomic scope" value="Eukaryota"/>
</dbReference>
<sequence>MSNLKPSLSLRALNFLTGSTGGGTEITADADVNATANNGSRASMKELAVETSLRDATTTRILKSTVVADSPVSPHQPQDDSALPDPPAKSGALSKSKLHASAGTLTTLNDEESKGAREKESSTSSTKKKPFSSFSSALKGLRRSFEALNRASTDGDGPSTEPATADKTDASPPVEDSAHAETETTAAQDSAPAAPTSAPTSTSPSPESPGTTLATITPQQLATWLAESKPLFLLDTRVPDIYESIHLANSFNVYAPPILQKRWRKNTGSGPAPTAASLATTPNARPMSAPAPTGRRTSVRGVVLESLVFPETERDRFRDAFLATDHIAIVFDETMAEHGAPGSVVWTVSNELLSQPGRCVYLLDGGFQSLVQVDGAAAHLVGPAAATAKPEAVASLAFDSSAPFQRTSSFSLRTSNLQRPKRMSLSLGPSGAAAAAPAPVGGDVPPPSALPNGGMRRLSTGAVPIALARVSPGLATTAAAANTGAILSHTLAEEDESAVSPIHPARAAAAAALAPQTQLLSPEMESPLETPTTPQDLEPSQILEWLWLGPDLFGHNPAAARQSLEQLQIGAILNMAAEVPPPAAHAMPMYKHFPCLDSADEKIELVLKDATAFIDQARAKNLNVYVHCKAGKSRSATAVMAYLIMHQGYSFDRAWAHVKEKRPAVAPNIGFFSVLREIGGANQDGGGELEIFLTPGQEEASESQEADQAPRAHSV</sequence>
<dbReference type="STRING" id="578462.A0A0L0S3Y3"/>
<feature type="region of interest" description="Disordered" evidence="5">
    <location>
        <begin position="694"/>
        <end position="715"/>
    </location>
</feature>
<dbReference type="SMART" id="SM00195">
    <property type="entry name" value="DSPc"/>
    <property type="match status" value="1"/>
</dbReference>
<evidence type="ECO:0000256" key="2">
    <source>
        <dbReference type="ARBA" id="ARBA00013064"/>
    </source>
</evidence>
<dbReference type="SUPFAM" id="SSF52821">
    <property type="entry name" value="Rhodanese/Cell cycle control phosphatase"/>
    <property type="match status" value="1"/>
</dbReference>
<gene>
    <name evidence="8" type="ORF">AMAG_02861</name>
</gene>
<dbReference type="PANTHER" id="PTHR10159">
    <property type="entry name" value="DUAL SPECIFICITY PROTEIN PHOSPHATASE"/>
    <property type="match status" value="1"/>
</dbReference>
<keyword evidence="9" id="KW-1185">Reference proteome</keyword>
<dbReference type="InterPro" id="IPR020422">
    <property type="entry name" value="TYR_PHOSPHATASE_DUAL_dom"/>
</dbReference>
<dbReference type="SMART" id="SM00404">
    <property type="entry name" value="PTPc_motif"/>
    <property type="match status" value="1"/>
</dbReference>
<dbReference type="Pfam" id="PF00782">
    <property type="entry name" value="DSPc"/>
    <property type="match status" value="1"/>
</dbReference>
<dbReference type="InterPro" id="IPR000387">
    <property type="entry name" value="Tyr_Pase_dom"/>
</dbReference>
<dbReference type="InterPro" id="IPR000340">
    <property type="entry name" value="Dual-sp_phosphatase_cat-dom"/>
</dbReference>
<evidence type="ECO:0000313" key="8">
    <source>
        <dbReference type="EMBL" id="KNE57111.1"/>
    </source>
</evidence>
<feature type="compositionally biased region" description="Low complexity" evidence="5">
    <location>
        <begin position="184"/>
        <end position="212"/>
    </location>
</feature>
<feature type="region of interest" description="Disordered" evidence="5">
    <location>
        <begin position="265"/>
        <end position="296"/>
    </location>
</feature>
<dbReference type="Proteomes" id="UP000054350">
    <property type="component" value="Unassembled WGS sequence"/>
</dbReference>
<dbReference type="InterPro" id="IPR029021">
    <property type="entry name" value="Prot-tyrosine_phosphatase-like"/>
</dbReference>
<organism evidence="8 9">
    <name type="scientific">Allomyces macrogynus (strain ATCC 38327)</name>
    <name type="common">Allomyces javanicus var. macrogynus</name>
    <dbReference type="NCBI Taxonomy" id="578462"/>
    <lineage>
        <taxon>Eukaryota</taxon>
        <taxon>Fungi</taxon>
        <taxon>Fungi incertae sedis</taxon>
        <taxon>Blastocladiomycota</taxon>
        <taxon>Blastocladiomycetes</taxon>
        <taxon>Blastocladiales</taxon>
        <taxon>Blastocladiaceae</taxon>
        <taxon>Allomyces</taxon>
    </lineage>
</organism>
<dbReference type="InterPro" id="IPR016130">
    <property type="entry name" value="Tyr_Pase_AS"/>
</dbReference>
<proteinExistence type="inferred from homology"/>
<dbReference type="SUPFAM" id="SSF52799">
    <property type="entry name" value="(Phosphotyrosine protein) phosphatases II"/>
    <property type="match status" value="1"/>
</dbReference>
<feature type="domain" description="Tyrosine specific protein phosphatases" evidence="7">
    <location>
        <begin position="604"/>
        <end position="665"/>
    </location>
</feature>
<dbReference type="AlphaFoldDB" id="A0A0L0S3Y3"/>
<feature type="compositionally biased region" description="Basic and acidic residues" evidence="5">
    <location>
        <begin position="111"/>
        <end position="121"/>
    </location>
</feature>
<dbReference type="PROSITE" id="PS50056">
    <property type="entry name" value="TYR_PHOSPHATASE_2"/>
    <property type="match status" value="1"/>
</dbReference>
<feature type="domain" description="Tyrosine-protein phosphatase" evidence="6">
    <location>
        <begin position="538"/>
        <end position="684"/>
    </location>
</feature>
<reference evidence="8 9" key="1">
    <citation type="submission" date="2009-11" db="EMBL/GenBank/DDBJ databases">
        <title>Annotation of Allomyces macrogynus ATCC 38327.</title>
        <authorList>
            <consortium name="The Broad Institute Genome Sequencing Platform"/>
            <person name="Russ C."/>
            <person name="Cuomo C."/>
            <person name="Burger G."/>
            <person name="Gray M.W."/>
            <person name="Holland P.W.H."/>
            <person name="King N."/>
            <person name="Lang F.B.F."/>
            <person name="Roger A.J."/>
            <person name="Ruiz-Trillo I."/>
            <person name="Young S.K."/>
            <person name="Zeng Q."/>
            <person name="Gargeya S."/>
            <person name="Fitzgerald M."/>
            <person name="Haas B."/>
            <person name="Abouelleil A."/>
            <person name="Alvarado L."/>
            <person name="Arachchi H.M."/>
            <person name="Berlin A."/>
            <person name="Chapman S.B."/>
            <person name="Gearin G."/>
            <person name="Goldberg J."/>
            <person name="Griggs A."/>
            <person name="Gujja S."/>
            <person name="Hansen M."/>
            <person name="Heiman D."/>
            <person name="Howarth C."/>
            <person name="Larimer J."/>
            <person name="Lui A."/>
            <person name="MacDonald P.J.P."/>
            <person name="McCowen C."/>
            <person name="Montmayeur A."/>
            <person name="Murphy C."/>
            <person name="Neiman D."/>
            <person name="Pearson M."/>
            <person name="Priest M."/>
            <person name="Roberts A."/>
            <person name="Saif S."/>
            <person name="Shea T."/>
            <person name="Sisk P."/>
            <person name="Stolte C."/>
            <person name="Sykes S."/>
            <person name="Wortman J."/>
            <person name="Nusbaum C."/>
            <person name="Birren B."/>
        </authorList>
    </citation>
    <scope>NUCLEOTIDE SEQUENCE [LARGE SCALE GENOMIC DNA]</scope>
    <source>
        <strain evidence="8 9">ATCC 38327</strain>
    </source>
</reference>
<feature type="compositionally biased region" description="Low complexity" evidence="5">
    <location>
        <begin position="424"/>
        <end position="443"/>
    </location>
</feature>
<dbReference type="EMBL" id="GG745331">
    <property type="protein sequence ID" value="KNE57111.1"/>
    <property type="molecule type" value="Genomic_DNA"/>
</dbReference>
<dbReference type="GO" id="GO:0005737">
    <property type="term" value="C:cytoplasm"/>
    <property type="evidence" value="ECO:0007669"/>
    <property type="project" value="TreeGrafter"/>
</dbReference>
<reference evidence="9" key="2">
    <citation type="submission" date="2009-11" db="EMBL/GenBank/DDBJ databases">
        <title>The Genome Sequence of Allomyces macrogynus strain ATCC 38327.</title>
        <authorList>
            <consortium name="The Broad Institute Genome Sequencing Platform"/>
            <person name="Russ C."/>
            <person name="Cuomo C."/>
            <person name="Shea T."/>
            <person name="Young S.K."/>
            <person name="Zeng Q."/>
            <person name="Koehrsen M."/>
            <person name="Haas B."/>
            <person name="Borodovsky M."/>
            <person name="Guigo R."/>
            <person name="Alvarado L."/>
            <person name="Berlin A."/>
            <person name="Borenstein D."/>
            <person name="Chen Z."/>
            <person name="Engels R."/>
            <person name="Freedman E."/>
            <person name="Gellesch M."/>
            <person name="Goldberg J."/>
            <person name="Griggs A."/>
            <person name="Gujja S."/>
            <person name="Heiman D."/>
            <person name="Hepburn T."/>
            <person name="Howarth C."/>
            <person name="Jen D."/>
            <person name="Larson L."/>
            <person name="Lewis B."/>
            <person name="Mehta T."/>
            <person name="Park D."/>
            <person name="Pearson M."/>
            <person name="Roberts A."/>
            <person name="Saif S."/>
            <person name="Shenoy N."/>
            <person name="Sisk P."/>
            <person name="Stolte C."/>
            <person name="Sykes S."/>
            <person name="Walk T."/>
            <person name="White J."/>
            <person name="Yandava C."/>
            <person name="Burger G."/>
            <person name="Gray M.W."/>
            <person name="Holland P.W.H."/>
            <person name="King N."/>
            <person name="Lang F.B.F."/>
            <person name="Roger A.J."/>
            <person name="Ruiz-Trillo I."/>
            <person name="Lander E."/>
            <person name="Nusbaum C."/>
        </authorList>
    </citation>
    <scope>NUCLEOTIDE SEQUENCE [LARGE SCALE GENOMIC DNA]</scope>
    <source>
        <strain evidence="9">ATCC 38327</strain>
    </source>
</reference>
<keyword evidence="4" id="KW-0904">Protein phosphatase</keyword>
<protein>
    <recommendedName>
        <fullName evidence="2">protein-tyrosine-phosphatase</fullName>
        <ecNumber evidence="2">3.1.3.48</ecNumber>
    </recommendedName>
</protein>
<evidence type="ECO:0000256" key="5">
    <source>
        <dbReference type="SAM" id="MobiDB-lite"/>
    </source>
</evidence>
<feature type="region of interest" description="Disordered" evidence="5">
    <location>
        <begin position="65"/>
        <end position="135"/>
    </location>
</feature>
<name>A0A0L0S3Y3_ALLM3</name>
<dbReference type="OrthoDB" id="273181at2759"/>
<accession>A0A0L0S3Y3</accession>
<feature type="compositionally biased region" description="Low complexity" evidence="5">
    <location>
        <begin position="271"/>
        <end position="284"/>
    </location>
</feature>
<dbReference type="PROSITE" id="PS50054">
    <property type="entry name" value="TYR_PHOSPHATASE_DUAL"/>
    <property type="match status" value="1"/>
</dbReference>